<evidence type="ECO:0000256" key="3">
    <source>
        <dbReference type="ARBA" id="ARBA00022448"/>
    </source>
</evidence>
<evidence type="ECO:0000256" key="5">
    <source>
        <dbReference type="ARBA" id="ARBA00022692"/>
    </source>
</evidence>
<keyword evidence="3" id="KW-0813">Transport</keyword>
<evidence type="ECO:0000256" key="2">
    <source>
        <dbReference type="ARBA" id="ARBA00009142"/>
    </source>
</evidence>
<feature type="transmembrane region" description="Helical" evidence="8">
    <location>
        <begin position="232"/>
        <end position="251"/>
    </location>
</feature>
<feature type="transmembrane region" description="Helical" evidence="8">
    <location>
        <begin position="110"/>
        <end position="130"/>
    </location>
</feature>
<evidence type="ECO:0000256" key="4">
    <source>
        <dbReference type="ARBA" id="ARBA00022475"/>
    </source>
</evidence>
<feature type="transmembrane region" description="Helical" evidence="8">
    <location>
        <begin position="136"/>
        <end position="159"/>
    </location>
</feature>
<dbReference type="PANTHER" id="PTHR30269">
    <property type="entry name" value="TRANSMEMBRANE PROTEIN YFCA"/>
    <property type="match status" value="1"/>
</dbReference>
<dbReference type="OrthoDB" id="6197550at2"/>
<evidence type="ECO:0000313" key="10">
    <source>
        <dbReference type="Proteomes" id="UP000032303"/>
    </source>
</evidence>
<dbReference type="AlphaFoldDB" id="A0A0C5W155"/>
<keyword evidence="10" id="KW-1185">Reference proteome</keyword>
<feature type="transmembrane region" description="Helical" evidence="8">
    <location>
        <begin position="16"/>
        <end position="35"/>
    </location>
</feature>
<feature type="transmembrane region" description="Helical" evidence="8">
    <location>
        <begin position="83"/>
        <end position="103"/>
    </location>
</feature>
<name>A0A0C5W155_9GAMM</name>
<evidence type="ECO:0000313" key="9">
    <source>
        <dbReference type="EMBL" id="AJR05076.1"/>
    </source>
</evidence>
<comment type="subcellular location">
    <subcellularLocation>
        <location evidence="1 8">Cell membrane</location>
        <topology evidence="1 8">Multi-pass membrane protein</topology>
    </subcellularLocation>
</comment>
<evidence type="ECO:0000256" key="6">
    <source>
        <dbReference type="ARBA" id="ARBA00022989"/>
    </source>
</evidence>
<dbReference type="InterPro" id="IPR002781">
    <property type="entry name" value="TM_pro_TauE-like"/>
</dbReference>
<accession>A0A0C5W155</accession>
<dbReference type="KEGG" id="pgb:H744_1c0043"/>
<dbReference type="InterPro" id="IPR052017">
    <property type="entry name" value="TSUP"/>
</dbReference>
<dbReference type="Pfam" id="PF01925">
    <property type="entry name" value="TauE"/>
    <property type="match status" value="1"/>
</dbReference>
<organism evidence="9 10">
    <name type="scientific">Photobacterium gaetbulicola Gung47</name>
    <dbReference type="NCBI Taxonomy" id="658445"/>
    <lineage>
        <taxon>Bacteria</taxon>
        <taxon>Pseudomonadati</taxon>
        <taxon>Pseudomonadota</taxon>
        <taxon>Gammaproteobacteria</taxon>
        <taxon>Vibrionales</taxon>
        <taxon>Vibrionaceae</taxon>
        <taxon>Photobacterium</taxon>
    </lineage>
</organism>
<dbReference type="Proteomes" id="UP000032303">
    <property type="component" value="Chromosome 1"/>
</dbReference>
<evidence type="ECO:0000256" key="7">
    <source>
        <dbReference type="ARBA" id="ARBA00023136"/>
    </source>
</evidence>
<dbReference type="STRING" id="658445.H744_1c0043"/>
<dbReference type="HOGENOM" id="CLU_054750_4_1_6"/>
<protein>
    <recommendedName>
        <fullName evidence="8">Probable membrane transporter protein</fullName>
    </recommendedName>
</protein>
<feature type="transmembrane region" description="Helical" evidence="8">
    <location>
        <begin position="171"/>
        <end position="194"/>
    </location>
</feature>
<dbReference type="EMBL" id="CP005973">
    <property type="protein sequence ID" value="AJR05076.1"/>
    <property type="molecule type" value="Genomic_DNA"/>
</dbReference>
<sequence>MDLVYEWFKPAALTDLQFTILVSLSFVTSAVTALMGAGGGALLIAVMASFMPAAAIIPVHAVVQLGSNGGRLLLMRKDVDRYLVWWFVVGTVIGALVGGNIAVSLEPAYLQLILGGFILLSCWVPITAALKGKKSLTVLGVLTSFLTMFVGATGPFVIASMRHIIADKLKLVGTMAALMSAQHLIKAVVFGGLGFAFADWAGVIVLMILTGFFGTMTGQALLQRVSNEKFQLALRIMLTFLALRLIGSALGF</sequence>
<reference evidence="9 10" key="1">
    <citation type="submission" date="2013-05" db="EMBL/GenBank/DDBJ databases">
        <title>Complete genome sequence of the lipase-producing bacterium Photobacterium gaetbulicola Gung47.</title>
        <authorList>
            <person name="Kim Y.-O."/>
        </authorList>
    </citation>
    <scope>NUCLEOTIDE SEQUENCE [LARGE SCALE GENOMIC DNA]</scope>
    <source>
        <strain evidence="9 10">Gung47</strain>
    </source>
</reference>
<gene>
    <name evidence="9" type="ORF">H744_1c0043</name>
</gene>
<dbReference type="PANTHER" id="PTHR30269:SF37">
    <property type="entry name" value="MEMBRANE TRANSPORTER PROTEIN"/>
    <property type="match status" value="1"/>
</dbReference>
<keyword evidence="7 8" id="KW-0472">Membrane</keyword>
<evidence type="ECO:0000256" key="8">
    <source>
        <dbReference type="RuleBase" id="RU363041"/>
    </source>
</evidence>
<feature type="transmembrane region" description="Helical" evidence="8">
    <location>
        <begin position="200"/>
        <end position="220"/>
    </location>
</feature>
<evidence type="ECO:0000256" key="1">
    <source>
        <dbReference type="ARBA" id="ARBA00004651"/>
    </source>
</evidence>
<keyword evidence="4 8" id="KW-1003">Cell membrane</keyword>
<keyword evidence="5 8" id="KW-0812">Transmembrane</keyword>
<dbReference type="GO" id="GO:0005886">
    <property type="term" value="C:plasma membrane"/>
    <property type="evidence" value="ECO:0007669"/>
    <property type="project" value="UniProtKB-SubCell"/>
</dbReference>
<proteinExistence type="inferred from homology"/>
<comment type="similarity">
    <text evidence="2 8">Belongs to the 4-toluene sulfonate uptake permease (TSUP) (TC 2.A.102) family.</text>
</comment>
<keyword evidence="6 8" id="KW-1133">Transmembrane helix</keyword>
<dbReference type="PATRIC" id="fig|658445.3.peg.53"/>